<keyword evidence="2" id="KW-1185">Reference proteome</keyword>
<evidence type="ECO:0000313" key="1">
    <source>
        <dbReference type="EMBL" id="QHL87030.1"/>
    </source>
</evidence>
<protein>
    <recommendedName>
        <fullName evidence="3">STAS/SEC14 domain-containing protein</fullName>
    </recommendedName>
</protein>
<dbReference type="EMBL" id="CP047897">
    <property type="protein sequence ID" value="QHL87030.1"/>
    <property type="molecule type" value="Genomic_DNA"/>
</dbReference>
<name>A0A6P1NVF2_9BACT</name>
<sequence length="128" mass="14726">MVPVTNTPLYELSVDSCKNRVYFNAKETLSNPDQVPDFIRDWEDALELVQPGFTLLADLSQVSYISQSLEALTMHVHRVMVEAGIHQAAEVYQKEDVEVHLSKIAQRTDFPLNFFDNVQDAERWLDEL</sequence>
<evidence type="ECO:0008006" key="3">
    <source>
        <dbReference type="Google" id="ProtNLM"/>
    </source>
</evidence>
<accession>A0A6P1NVF2</accession>
<gene>
    <name evidence="1" type="ORF">GU926_06105</name>
</gene>
<dbReference type="Proteomes" id="UP000464214">
    <property type="component" value="Chromosome"/>
</dbReference>
<evidence type="ECO:0000313" key="2">
    <source>
        <dbReference type="Proteomes" id="UP000464214"/>
    </source>
</evidence>
<dbReference type="KEGG" id="nib:GU926_06105"/>
<proteinExistence type="predicted"/>
<dbReference type="RefSeq" id="WP_160690012.1">
    <property type="nucleotide sequence ID" value="NZ_CP047897.1"/>
</dbReference>
<dbReference type="AlphaFoldDB" id="A0A6P1NVF2"/>
<organism evidence="1 2">
    <name type="scientific">Nibribacter ruber</name>
    <dbReference type="NCBI Taxonomy" id="2698458"/>
    <lineage>
        <taxon>Bacteria</taxon>
        <taxon>Pseudomonadati</taxon>
        <taxon>Bacteroidota</taxon>
        <taxon>Cytophagia</taxon>
        <taxon>Cytophagales</taxon>
        <taxon>Hymenobacteraceae</taxon>
        <taxon>Nibribacter</taxon>
    </lineage>
</organism>
<reference evidence="1 2" key="1">
    <citation type="submission" date="2020-01" db="EMBL/GenBank/DDBJ databases">
        <authorList>
            <person name="Kim M."/>
        </authorList>
    </citation>
    <scope>NUCLEOTIDE SEQUENCE [LARGE SCALE GENOMIC DNA]</scope>
    <source>
        <strain evidence="1 2">BT10</strain>
    </source>
</reference>